<organism evidence="1 2">
    <name type="scientific">Flavobacterium psychrophilum</name>
    <dbReference type="NCBI Taxonomy" id="96345"/>
    <lineage>
        <taxon>Bacteria</taxon>
        <taxon>Pseudomonadati</taxon>
        <taxon>Bacteroidota</taxon>
        <taxon>Flavobacteriia</taxon>
        <taxon>Flavobacteriales</taxon>
        <taxon>Flavobacteriaceae</taxon>
        <taxon>Flavobacterium</taxon>
    </lineage>
</organism>
<dbReference type="EMBL" id="CP059075">
    <property type="protein sequence ID" value="QRE03508.1"/>
    <property type="molecule type" value="Genomic_DNA"/>
</dbReference>
<accession>A0A7U2NEK4</accession>
<protein>
    <submittedName>
        <fullName evidence="1">Uncharacterized protein</fullName>
    </submittedName>
</protein>
<name>A0A7U2NEK4_FLAPS</name>
<sequence length="350" mass="40131">MAIEGENETNLENQTADLAAQSTETVIETNENQKPVYGDDDFIAYAKSKGRDINSFDEAFAERVVEKEIIKEVNPYEGVEFDEDDLQYIKFKKETNRSRKDFDFLSQDVDSLSPIQLAKQRIEKETGLKFTIDETKEYLEEKFDIDLSDEDLSTKAKIELQGFIKPIKDDLIQQQEKYKQPIEIVSKTQQDVVTLDNGTTMSKERYNEMVDSRNEFLDNVNVSVDGVSGIGLTFTVDDNGTPREVDYNYDFSQEDRHSMLSIISDVDATIAKRYRTEKGFNTEQFAVDMFFSDPINREKALSSSYHKGRADATEELMKMDNNVNFQTKGLPSNNGNPNVRIIPIDELLNR</sequence>
<dbReference type="Proteomes" id="UP000596329">
    <property type="component" value="Chromosome"/>
</dbReference>
<reference evidence="1 2" key="1">
    <citation type="submission" date="2020-07" db="EMBL/GenBank/DDBJ databases">
        <title>Genomic characterization of Flavobacterium psychrophilum strains.</title>
        <authorList>
            <person name="Castillo D."/>
            <person name="Jorgensen J."/>
            <person name="Middelboe M."/>
        </authorList>
    </citation>
    <scope>NUCLEOTIDE SEQUENCE [LARGE SCALE GENOMIC DNA]</scope>
    <source>
        <strain evidence="1 2">FPS-R7</strain>
    </source>
</reference>
<evidence type="ECO:0000313" key="1">
    <source>
        <dbReference type="EMBL" id="QRE03508.1"/>
    </source>
</evidence>
<dbReference type="AlphaFoldDB" id="A0A7U2NEK4"/>
<gene>
    <name evidence="1" type="ORF">H0H26_11550</name>
</gene>
<evidence type="ECO:0000313" key="2">
    <source>
        <dbReference type="Proteomes" id="UP000596329"/>
    </source>
</evidence>
<dbReference type="RefSeq" id="WP_203095801.1">
    <property type="nucleotide sequence ID" value="NZ_CP059075.1"/>
</dbReference>
<proteinExistence type="predicted"/>